<dbReference type="EMBL" id="JH226134">
    <property type="protein sequence ID" value="EHY58439.1"/>
    <property type="molecule type" value="Genomic_DNA"/>
</dbReference>
<dbReference type="InParanoid" id="H6C4A3"/>
<keyword evidence="2" id="KW-1185">Reference proteome</keyword>
<dbReference type="HOGENOM" id="CLU_1815779_0_0_1"/>
<dbReference type="Proteomes" id="UP000007304">
    <property type="component" value="Unassembled WGS sequence"/>
</dbReference>
<organism evidence="1 2">
    <name type="scientific">Exophiala dermatitidis (strain ATCC 34100 / CBS 525.76 / NIH/UT8656)</name>
    <name type="common">Black yeast</name>
    <name type="synonym">Wangiella dermatitidis</name>
    <dbReference type="NCBI Taxonomy" id="858893"/>
    <lineage>
        <taxon>Eukaryota</taxon>
        <taxon>Fungi</taxon>
        <taxon>Dikarya</taxon>
        <taxon>Ascomycota</taxon>
        <taxon>Pezizomycotina</taxon>
        <taxon>Eurotiomycetes</taxon>
        <taxon>Chaetothyriomycetidae</taxon>
        <taxon>Chaetothyriales</taxon>
        <taxon>Herpotrichiellaceae</taxon>
        <taxon>Exophiala</taxon>
    </lineage>
</organism>
<evidence type="ECO:0000313" key="1">
    <source>
        <dbReference type="EMBL" id="EHY58439.1"/>
    </source>
</evidence>
<dbReference type="RefSeq" id="XP_009158900.1">
    <property type="nucleotide sequence ID" value="XM_009160652.1"/>
</dbReference>
<dbReference type="AlphaFoldDB" id="H6C4A3"/>
<dbReference type="VEuPathDB" id="FungiDB:HMPREF1120_06449"/>
<reference evidence="1" key="1">
    <citation type="submission" date="2011-07" db="EMBL/GenBank/DDBJ databases">
        <title>The Genome Sequence of Exophiala (Wangiella) dermatitidis NIH/UT8656.</title>
        <authorList>
            <consortium name="The Broad Institute Genome Sequencing Platform"/>
            <person name="Cuomo C."/>
            <person name="Wang Z."/>
            <person name="Hunicke-Smith S."/>
            <person name="Szanislo P.J."/>
            <person name="Earl A."/>
            <person name="Young S.K."/>
            <person name="Zeng Q."/>
            <person name="Gargeya S."/>
            <person name="Fitzgerald M."/>
            <person name="Haas B."/>
            <person name="Abouelleil A."/>
            <person name="Alvarado L."/>
            <person name="Arachchi H.M."/>
            <person name="Berlin A."/>
            <person name="Brown A."/>
            <person name="Chapman S.B."/>
            <person name="Chen Z."/>
            <person name="Dunbar C."/>
            <person name="Freedman E."/>
            <person name="Gearin G."/>
            <person name="Gellesch M."/>
            <person name="Goldberg J."/>
            <person name="Griggs A."/>
            <person name="Gujja S."/>
            <person name="Heiman D."/>
            <person name="Howarth C."/>
            <person name="Larson L."/>
            <person name="Lui A."/>
            <person name="MacDonald P.J.P."/>
            <person name="Montmayeur A."/>
            <person name="Murphy C."/>
            <person name="Neiman D."/>
            <person name="Pearson M."/>
            <person name="Priest M."/>
            <person name="Roberts A."/>
            <person name="Saif S."/>
            <person name="Shea T."/>
            <person name="Shenoy N."/>
            <person name="Sisk P."/>
            <person name="Stolte C."/>
            <person name="Sykes S."/>
            <person name="Wortman J."/>
            <person name="Nusbaum C."/>
            <person name="Birren B."/>
        </authorList>
    </citation>
    <scope>NUCLEOTIDE SEQUENCE</scope>
    <source>
        <strain evidence="1">NIH/UT8656</strain>
    </source>
</reference>
<proteinExistence type="predicted"/>
<dbReference type="GeneID" id="20311088"/>
<protein>
    <submittedName>
        <fullName evidence="1">Uncharacterized protein</fullName>
    </submittedName>
</protein>
<evidence type="ECO:0000313" key="2">
    <source>
        <dbReference type="Proteomes" id="UP000007304"/>
    </source>
</evidence>
<accession>H6C4A3</accession>
<sequence length="142" mass="15848">MQKDSNSSSHGSSRRCPCQSETSKILLFIEVLSQGEPVFIDLGGRGRGGGRRWRCGCGGGRSAFGVARLMRMCRRPRRSFALLVVVLVFRRRCLQFTLGSRNVLQKHFEEMSVAEPESEIVPHQLVRGLSSGRVGQMVRLLT</sequence>
<name>H6C4A3_EXODN</name>
<gene>
    <name evidence="1" type="ORF">HMPREF1120_06449</name>
</gene>